<dbReference type="PRINTS" id="PR00421">
    <property type="entry name" value="THIOREDOXIN"/>
</dbReference>
<keyword evidence="4 10" id="KW-0732">Signal</keyword>
<dbReference type="CDD" id="cd02998">
    <property type="entry name" value="PDI_a_ERp38"/>
    <property type="match status" value="2"/>
</dbReference>
<dbReference type="GO" id="GO:0005783">
    <property type="term" value="C:endoplasmic reticulum"/>
    <property type="evidence" value="ECO:0007669"/>
    <property type="project" value="InterPro"/>
</dbReference>
<keyword evidence="7" id="KW-0413">Isomerase</keyword>
<keyword evidence="5" id="KW-0677">Repeat</keyword>
<dbReference type="SUPFAM" id="SSF52833">
    <property type="entry name" value="Thioredoxin-like"/>
    <property type="match status" value="2"/>
</dbReference>
<gene>
    <name evidence="12" type="ORF">SAMD00023353_0902030</name>
</gene>
<dbReference type="Pfam" id="PF00085">
    <property type="entry name" value="Thioredoxin"/>
    <property type="match status" value="2"/>
</dbReference>
<dbReference type="PANTHER" id="PTHR45672">
    <property type="entry name" value="PROTEIN DISULFIDE-ISOMERASE C17H9.14C-RELATED"/>
    <property type="match status" value="1"/>
</dbReference>
<dbReference type="InterPro" id="IPR051063">
    <property type="entry name" value="PDI"/>
</dbReference>
<feature type="signal peptide" evidence="10">
    <location>
        <begin position="1"/>
        <end position="18"/>
    </location>
</feature>
<dbReference type="CDD" id="cd00238">
    <property type="entry name" value="ERp29c"/>
    <property type="match status" value="1"/>
</dbReference>
<evidence type="ECO:0000256" key="8">
    <source>
        <dbReference type="ARBA" id="ARBA00023284"/>
    </source>
</evidence>
<accession>A0A1W2TLF5</accession>
<reference evidence="12" key="1">
    <citation type="submission" date="2016-03" db="EMBL/GenBank/DDBJ databases">
        <title>Draft genome sequence of Rosellinia necatrix.</title>
        <authorList>
            <person name="Kanematsu S."/>
        </authorList>
    </citation>
    <scope>NUCLEOTIDE SEQUENCE [LARGE SCALE GENOMIC DNA]</scope>
    <source>
        <strain evidence="12">W97</strain>
    </source>
</reference>
<dbReference type="EC" id="5.3.4.1" evidence="3"/>
<dbReference type="NCBIfam" id="TIGR01126">
    <property type="entry name" value="pdi_dom"/>
    <property type="match status" value="2"/>
</dbReference>
<protein>
    <recommendedName>
        <fullName evidence="3">protein disulfide-isomerase</fullName>
        <ecNumber evidence="3">5.3.4.1</ecNumber>
    </recommendedName>
</protein>
<dbReference type="InterPro" id="IPR013766">
    <property type="entry name" value="Thioredoxin_domain"/>
</dbReference>
<dbReference type="PROSITE" id="PS51352">
    <property type="entry name" value="THIOREDOXIN_2"/>
    <property type="match status" value="2"/>
</dbReference>
<dbReference type="GO" id="GO:0006457">
    <property type="term" value="P:protein folding"/>
    <property type="evidence" value="ECO:0007669"/>
    <property type="project" value="TreeGrafter"/>
</dbReference>
<evidence type="ECO:0000256" key="1">
    <source>
        <dbReference type="ARBA" id="ARBA00001182"/>
    </source>
</evidence>
<keyword evidence="13" id="KW-1185">Reference proteome</keyword>
<name>A0A1W2TLF5_ROSNE</name>
<dbReference type="SUPFAM" id="SSF47933">
    <property type="entry name" value="ERP29 C domain-like"/>
    <property type="match status" value="1"/>
</dbReference>
<evidence type="ECO:0000256" key="5">
    <source>
        <dbReference type="ARBA" id="ARBA00022737"/>
    </source>
</evidence>
<sequence length="371" mass="40333">MVLLKSFVLAGLTAVVAAKSAVLDLIPDNFDKVVLKSGKPTLVEFFAPWCGHCKNLAPVYEELGQAFASSGDVQIAKVDADAEKALGKRFGIQGFPTLKWFDGKSDKPEEYKGGRDLASLTKFITEKTGAKAKKVLQLPSQVEMLTDTTFKKTIGEDKHVFVAFTAPWCGHCKSLAPVWETLAEDLINEPSVVIAKVDAEAENSKATAKSYDVTSYPTIKFFPKGSTEPEDYNGGRSEVELLEFINSKAGTRRVPGGGLDATAGTIDILNHIALQYAAGTDKLAELTAEAKKAVKGLGQDAQNKYAEYYVKVFDRLAQNEGWVAKESARLDNIIKKGGLAPSKLDEFQSKSNILKKYIDRAVDEVVGKDEL</sequence>
<dbReference type="FunFam" id="3.40.30.10:FF:000032">
    <property type="entry name" value="Protein disulfide-isomerase A6 homolog"/>
    <property type="match status" value="1"/>
</dbReference>
<dbReference type="InterPro" id="IPR036356">
    <property type="entry name" value="ERp29_C_sf"/>
</dbReference>
<dbReference type="OrthoDB" id="10264505at2759"/>
<dbReference type="EMBL" id="DF977454">
    <property type="protein sequence ID" value="GAP89142.1"/>
    <property type="molecule type" value="Genomic_DNA"/>
</dbReference>
<evidence type="ECO:0000256" key="7">
    <source>
        <dbReference type="ARBA" id="ARBA00023235"/>
    </source>
</evidence>
<dbReference type="AlphaFoldDB" id="A0A1W2TLF5"/>
<keyword evidence="8" id="KW-0676">Redox-active center</keyword>
<feature type="chain" id="PRO_5010728092" description="protein disulfide-isomerase" evidence="10">
    <location>
        <begin position="19"/>
        <end position="371"/>
    </location>
</feature>
<dbReference type="InterPro" id="IPR017937">
    <property type="entry name" value="Thioredoxin_CS"/>
</dbReference>
<evidence type="ECO:0000313" key="12">
    <source>
        <dbReference type="EMBL" id="GAP89142.1"/>
    </source>
</evidence>
<dbReference type="STRING" id="77044.A0A1W2TLF5"/>
<dbReference type="PROSITE" id="PS00194">
    <property type="entry name" value="THIOREDOXIN_1"/>
    <property type="match status" value="2"/>
</dbReference>
<dbReference type="PANTHER" id="PTHR45672:SF11">
    <property type="entry name" value="PROTEIN DISULFIDE-ISOMERASE C17H9.14C"/>
    <property type="match status" value="1"/>
</dbReference>
<dbReference type="Proteomes" id="UP000054516">
    <property type="component" value="Unassembled WGS sequence"/>
</dbReference>
<evidence type="ECO:0000256" key="4">
    <source>
        <dbReference type="ARBA" id="ARBA00022729"/>
    </source>
</evidence>
<evidence type="ECO:0000256" key="2">
    <source>
        <dbReference type="ARBA" id="ARBA00006347"/>
    </source>
</evidence>
<evidence type="ECO:0000259" key="11">
    <source>
        <dbReference type="PROSITE" id="PS51352"/>
    </source>
</evidence>
<dbReference type="Pfam" id="PF07749">
    <property type="entry name" value="ERp29"/>
    <property type="match status" value="1"/>
</dbReference>
<evidence type="ECO:0000256" key="3">
    <source>
        <dbReference type="ARBA" id="ARBA00012723"/>
    </source>
</evidence>
<dbReference type="InterPro" id="IPR036249">
    <property type="entry name" value="Thioredoxin-like_sf"/>
</dbReference>
<dbReference type="GO" id="GO:0003756">
    <property type="term" value="F:protein disulfide isomerase activity"/>
    <property type="evidence" value="ECO:0007669"/>
    <property type="project" value="UniProtKB-EC"/>
</dbReference>
<evidence type="ECO:0000256" key="10">
    <source>
        <dbReference type="SAM" id="SignalP"/>
    </source>
</evidence>
<evidence type="ECO:0000256" key="9">
    <source>
        <dbReference type="RuleBase" id="RU004208"/>
    </source>
</evidence>
<dbReference type="InterPro" id="IPR011679">
    <property type="entry name" value="ERp29_C"/>
</dbReference>
<feature type="domain" description="Thioredoxin" evidence="11">
    <location>
        <begin position="8"/>
        <end position="129"/>
    </location>
</feature>
<evidence type="ECO:0000256" key="6">
    <source>
        <dbReference type="ARBA" id="ARBA00023157"/>
    </source>
</evidence>
<feature type="domain" description="Thioredoxin" evidence="11">
    <location>
        <begin position="132"/>
        <end position="250"/>
    </location>
</feature>
<evidence type="ECO:0000313" key="13">
    <source>
        <dbReference type="Proteomes" id="UP000054516"/>
    </source>
</evidence>
<comment type="catalytic activity">
    <reaction evidence="1">
        <text>Catalyzes the rearrangement of -S-S- bonds in proteins.</text>
        <dbReference type="EC" id="5.3.4.1"/>
    </reaction>
</comment>
<dbReference type="Gene3D" id="3.40.30.10">
    <property type="entry name" value="Glutaredoxin"/>
    <property type="match status" value="2"/>
</dbReference>
<comment type="similarity">
    <text evidence="2 9">Belongs to the protein disulfide isomerase family.</text>
</comment>
<organism evidence="12">
    <name type="scientific">Rosellinia necatrix</name>
    <name type="common">White root-rot fungus</name>
    <dbReference type="NCBI Taxonomy" id="77044"/>
    <lineage>
        <taxon>Eukaryota</taxon>
        <taxon>Fungi</taxon>
        <taxon>Dikarya</taxon>
        <taxon>Ascomycota</taxon>
        <taxon>Pezizomycotina</taxon>
        <taxon>Sordariomycetes</taxon>
        <taxon>Xylariomycetidae</taxon>
        <taxon>Xylariales</taxon>
        <taxon>Xylariaceae</taxon>
        <taxon>Rosellinia</taxon>
    </lineage>
</organism>
<dbReference type="InterPro" id="IPR005788">
    <property type="entry name" value="PDI_thioredoxin-like_dom"/>
</dbReference>
<dbReference type="OMA" id="FINEHAG"/>
<dbReference type="Gene3D" id="1.20.1150.12">
    <property type="entry name" value="Endoplasmic reticulum resident protein 29, C-terminal domain"/>
    <property type="match status" value="1"/>
</dbReference>
<keyword evidence="6" id="KW-1015">Disulfide bond</keyword>
<proteinExistence type="inferred from homology"/>